<protein>
    <recommendedName>
        <fullName evidence="4">DOD-type homing endonuclease domain-containing protein</fullName>
    </recommendedName>
</protein>
<dbReference type="GO" id="GO:0016226">
    <property type="term" value="P:iron-sulfur cluster assembly"/>
    <property type="evidence" value="ECO:0007669"/>
    <property type="project" value="InterPro"/>
</dbReference>
<evidence type="ECO:0000313" key="5">
    <source>
        <dbReference type="EMBL" id="KKL00833.1"/>
    </source>
</evidence>
<dbReference type="PANTHER" id="PTHR30508:SF1">
    <property type="entry name" value="UPF0051 PROTEIN ABCI8, CHLOROPLASTIC-RELATED"/>
    <property type="match status" value="1"/>
</dbReference>
<proteinExistence type="inferred from homology"/>
<evidence type="ECO:0000256" key="2">
    <source>
        <dbReference type="ARBA" id="ARBA00023000"/>
    </source>
</evidence>
<evidence type="ECO:0000256" key="3">
    <source>
        <dbReference type="ARBA" id="ARBA00043967"/>
    </source>
</evidence>
<dbReference type="InterPro" id="IPR027434">
    <property type="entry name" value="Homing_endonucl"/>
</dbReference>
<evidence type="ECO:0000256" key="1">
    <source>
        <dbReference type="ARBA" id="ARBA00022813"/>
    </source>
</evidence>
<dbReference type="AlphaFoldDB" id="A0A0F9A0Z9"/>
<keyword evidence="1" id="KW-0068">Autocatalytic cleavage</keyword>
<dbReference type="Pfam" id="PF14528">
    <property type="entry name" value="LAGLIDADG_3"/>
    <property type="match status" value="1"/>
</dbReference>
<reference evidence="5" key="1">
    <citation type="journal article" date="2015" name="Nature">
        <title>Complex archaea that bridge the gap between prokaryotes and eukaryotes.</title>
        <authorList>
            <person name="Spang A."/>
            <person name="Saw J.H."/>
            <person name="Jorgensen S.L."/>
            <person name="Zaremba-Niedzwiedzka K."/>
            <person name="Martijn J."/>
            <person name="Lind A.E."/>
            <person name="van Eijk R."/>
            <person name="Schleper C."/>
            <person name="Guy L."/>
            <person name="Ettema T.J."/>
        </authorList>
    </citation>
    <scope>NUCLEOTIDE SEQUENCE</scope>
</reference>
<comment type="similarity">
    <text evidence="3">Belongs to the iron-sulfur cluster assembly SufBD family.</text>
</comment>
<dbReference type="Pfam" id="PF01458">
    <property type="entry name" value="SUFBD_core"/>
    <property type="match status" value="1"/>
</dbReference>
<feature type="domain" description="DOD-type homing endonuclease" evidence="4">
    <location>
        <begin position="17"/>
        <end position="158"/>
    </location>
</feature>
<sequence length="457" mass="49964">PKRLATPETTTETLMWLFGYFLGDGDIERQPARTEGVTRWARVGFSCPRDSRARARLLQVMEQLIASKPTERHDGIHLRWNSIELADFLEHNGFVSGALDKYVPEWVVSTPESERVALLAGYLDADGCVIPSKRAFQLKSANRALLEGVARILTSLGITGHLNCEHQMPRNTTIVGVPSTATASYSLVFPFDSRILADCSEPLQEKARTTPPAKTRHRKRIGRSAIALPDSVELAKVVVGEPEMVSPTWDIEVEGTGNFIAEGFIVHNSKLTMKYPSIYLLGPEAHGEVLSIAFAGANQHQDAGGKAVHVAPKTTSTITSKSISKDGGRASYRGLLEIGPGARESKSKVVCDALLLDEHSRSDTYPTIRIGEDDVDVGHEATVSRIGEEQLFYLMSRGLSEEEAAALSLDSSQVRNRIVQAGFERMVKARPANLFVKSAANRIQLGNLEDDFDCAVA</sequence>
<feature type="non-terminal residue" evidence="5">
    <location>
        <position position="457"/>
    </location>
</feature>
<keyword evidence="2" id="KW-0651">Protein splicing</keyword>
<dbReference type="InterPro" id="IPR055346">
    <property type="entry name" value="Fe-S_cluster_assembly_SufBD"/>
</dbReference>
<name>A0A0F9A0Z9_9ZZZZ</name>
<dbReference type="SUPFAM" id="SSF101960">
    <property type="entry name" value="Stabilizer of iron transporter SufD"/>
    <property type="match status" value="1"/>
</dbReference>
<dbReference type="InterPro" id="IPR006142">
    <property type="entry name" value="INTEIN"/>
</dbReference>
<accession>A0A0F9A0Z9</accession>
<dbReference type="InterPro" id="IPR030934">
    <property type="entry name" value="Intein_C"/>
</dbReference>
<dbReference type="SUPFAM" id="SSF55608">
    <property type="entry name" value="Homing endonucleases"/>
    <property type="match status" value="1"/>
</dbReference>
<dbReference type="PROSITE" id="PS50818">
    <property type="entry name" value="INTEIN_C_TER"/>
    <property type="match status" value="1"/>
</dbReference>
<dbReference type="InterPro" id="IPR000825">
    <property type="entry name" value="SUF_FeS_clus_asmbl_SufBD_core"/>
</dbReference>
<dbReference type="InterPro" id="IPR036844">
    <property type="entry name" value="Hint_dom_sf"/>
</dbReference>
<dbReference type="InterPro" id="IPR037284">
    <property type="entry name" value="SUF_FeS_clus_asmbl_SufBD_sf"/>
</dbReference>
<dbReference type="Gene3D" id="3.10.28.10">
    <property type="entry name" value="Homing endonucleases"/>
    <property type="match status" value="1"/>
</dbReference>
<dbReference type="SUPFAM" id="SSF51294">
    <property type="entry name" value="Hedgehog/intein (Hint) domain"/>
    <property type="match status" value="1"/>
</dbReference>
<dbReference type="EMBL" id="LAZR01045023">
    <property type="protein sequence ID" value="KKL00833.1"/>
    <property type="molecule type" value="Genomic_DNA"/>
</dbReference>
<dbReference type="PROSITE" id="PS50819">
    <property type="entry name" value="INTEIN_ENDONUCLEASE"/>
    <property type="match status" value="1"/>
</dbReference>
<evidence type="ECO:0000259" key="4">
    <source>
        <dbReference type="PROSITE" id="PS50819"/>
    </source>
</evidence>
<feature type="non-terminal residue" evidence="5">
    <location>
        <position position="1"/>
    </location>
</feature>
<gene>
    <name evidence="5" type="ORF">LCGC14_2628490</name>
</gene>
<dbReference type="Gene3D" id="2.170.16.10">
    <property type="entry name" value="Hedgehog/Intein (Hint) domain"/>
    <property type="match status" value="1"/>
</dbReference>
<dbReference type="PANTHER" id="PTHR30508">
    <property type="entry name" value="FES CLUSTER ASSEMBLY PROTEIN SUF"/>
    <property type="match status" value="1"/>
</dbReference>
<dbReference type="NCBIfam" id="TIGR01443">
    <property type="entry name" value="intein_Cterm"/>
    <property type="match status" value="1"/>
</dbReference>
<dbReference type="InterPro" id="IPR004860">
    <property type="entry name" value="LAGLIDADG_dom"/>
</dbReference>
<comment type="caution">
    <text evidence="5">The sequence shown here is derived from an EMBL/GenBank/DDBJ whole genome shotgun (WGS) entry which is preliminary data.</text>
</comment>
<dbReference type="GO" id="GO:0004519">
    <property type="term" value="F:endonuclease activity"/>
    <property type="evidence" value="ECO:0007669"/>
    <property type="project" value="InterPro"/>
</dbReference>
<dbReference type="PRINTS" id="PR00379">
    <property type="entry name" value="INTEIN"/>
</dbReference>
<organism evidence="5">
    <name type="scientific">marine sediment metagenome</name>
    <dbReference type="NCBI Taxonomy" id="412755"/>
    <lineage>
        <taxon>unclassified sequences</taxon>
        <taxon>metagenomes</taxon>
        <taxon>ecological metagenomes</taxon>
    </lineage>
</organism>
<dbReference type="InterPro" id="IPR004042">
    <property type="entry name" value="Intein_endonuc_central"/>
</dbReference>
<dbReference type="GO" id="GO:0016539">
    <property type="term" value="P:intein-mediated protein splicing"/>
    <property type="evidence" value="ECO:0007669"/>
    <property type="project" value="InterPro"/>
</dbReference>